<protein>
    <recommendedName>
        <fullName evidence="5">RxLR effector protein</fullName>
    </recommendedName>
</protein>
<dbReference type="AlphaFoldDB" id="A0A8T1WBC5"/>
<feature type="compositionally biased region" description="Basic and acidic residues" evidence="1">
    <location>
        <begin position="58"/>
        <end position="72"/>
    </location>
</feature>
<feature type="compositionally biased region" description="Polar residues" evidence="1">
    <location>
        <begin position="47"/>
        <end position="57"/>
    </location>
</feature>
<keyword evidence="2" id="KW-0732">Signal</keyword>
<reference evidence="3" key="1">
    <citation type="submission" date="2021-02" db="EMBL/GenBank/DDBJ databases">
        <authorList>
            <person name="Palmer J.M."/>
        </authorList>
    </citation>
    <scope>NUCLEOTIDE SEQUENCE</scope>
    <source>
        <strain evidence="3">SCRP23</strain>
    </source>
</reference>
<feature type="region of interest" description="Disordered" evidence="1">
    <location>
        <begin position="47"/>
        <end position="72"/>
    </location>
</feature>
<evidence type="ECO:0000256" key="1">
    <source>
        <dbReference type="SAM" id="MobiDB-lite"/>
    </source>
</evidence>
<feature type="chain" id="PRO_5035843092" description="RxLR effector protein" evidence="2">
    <location>
        <begin position="23"/>
        <end position="121"/>
    </location>
</feature>
<proteinExistence type="predicted"/>
<sequence>MKNLFAMLLIVCLSLMATTSTADVEGENFLRRQLRVGAAVASLFERQGQTPQELESSVNKEDEHSPSSIKREQFGFRIRRSLRDDVVERTTDELGLVLSLKMTRRLSPVDLEAWAVLAFHH</sequence>
<dbReference type="OrthoDB" id="99327at2759"/>
<evidence type="ECO:0000313" key="4">
    <source>
        <dbReference type="Proteomes" id="UP000693981"/>
    </source>
</evidence>
<evidence type="ECO:0008006" key="5">
    <source>
        <dbReference type="Google" id="ProtNLM"/>
    </source>
</evidence>
<name>A0A8T1WBC5_9STRA</name>
<feature type="signal peptide" evidence="2">
    <location>
        <begin position="1"/>
        <end position="22"/>
    </location>
</feature>
<evidence type="ECO:0000256" key="2">
    <source>
        <dbReference type="SAM" id="SignalP"/>
    </source>
</evidence>
<dbReference type="EMBL" id="JAGDFL010000370">
    <property type="protein sequence ID" value="KAG7390937.1"/>
    <property type="molecule type" value="Genomic_DNA"/>
</dbReference>
<accession>A0A8T1WBC5</accession>
<gene>
    <name evidence="3" type="ORF">PHYBOEH_006881</name>
</gene>
<comment type="caution">
    <text evidence="3">The sequence shown here is derived from an EMBL/GenBank/DDBJ whole genome shotgun (WGS) entry which is preliminary data.</text>
</comment>
<keyword evidence="4" id="KW-1185">Reference proteome</keyword>
<dbReference type="Proteomes" id="UP000693981">
    <property type="component" value="Unassembled WGS sequence"/>
</dbReference>
<organism evidence="3 4">
    <name type="scientific">Phytophthora boehmeriae</name>
    <dbReference type="NCBI Taxonomy" id="109152"/>
    <lineage>
        <taxon>Eukaryota</taxon>
        <taxon>Sar</taxon>
        <taxon>Stramenopiles</taxon>
        <taxon>Oomycota</taxon>
        <taxon>Peronosporomycetes</taxon>
        <taxon>Peronosporales</taxon>
        <taxon>Peronosporaceae</taxon>
        <taxon>Phytophthora</taxon>
    </lineage>
</organism>
<evidence type="ECO:0000313" key="3">
    <source>
        <dbReference type="EMBL" id="KAG7390937.1"/>
    </source>
</evidence>